<dbReference type="GO" id="GO:0006099">
    <property type="term" value="P:tricarboxylic acid cycle"/>
    <property type="evidence" value="ECO:0007669"/>
    <property type="project" value="TreeGrafter"/>
</dbReference>
<evidence type="ECO:0000259" key="1">
    <source>
        <dbReference type="Pfam" id="PF00549"/>
    </source>
</evidence>
<dbReference type="SUPFAM" id="SSF52210">
    <property type="entry name" value="Succinyl-CoA synthetase domains"/>
    <property type="match status" value="1"/>
</dbReference>
<name>A0A5N6ZD87_9EURO</name>
<organism evidence="2 3">
    <name type="scientific">Aspergillus coremiiformis</name>
    <dbReference type="NCBI Taxonomy" id="138285"/>
    <lineage>
        <taxon>Eukaryota</taxon>
        <taxon>Fungi</taxon>
        <taxon>Dikarya</taxon>
        <taxon>Ascomycota</taxon>
        <taxon>Pezizomycotina</taxon>
        <taxon>Eurotiomycetes</taxon>
        <taxon>Eurotiomycetidae</taxon>
        <taxon>Eurotiales</taxon>
        <taxon>Aspergillaceae</taxon>
        <taxon>Aspergillus</taxon>
        <taxon>Aspergillus subgen. Circumdati</taxon>
    </lineage>
</organism>
<feature type="domain" description="ATP-citrate synthase/succinyl-CoA ligase C-terminal" evidence="1">
    <location>
        <begin position="139"/>
        <end position="226"/>
    </location>
</feature>
<dbReference type="AlphaFoldDB" id="A0A5N6ZD87"/>
<dbReference type="PANTHER" id="PTHR11117">
    <property type="entry name" value="SUCCINYL-COA LIGASE SUBUNIT ALPHA"/>
    <property type="match status" value="1"/>
</dbReference>
<proteinExistence type="predicted"/>
<dbReference type="Gene3D" id="3.40.50.261">
    <property type="entry name" value="Succinyl-CoA synthetase domains"/>
    <property type="match status" value="2"/>
</dbReference>
<dbReference type="InterPro" id="IPR036291">
    <property type="entry name" value="NAD(P)-bd_dom_sf"/>
</dbReference>
<dbReference type="PANTHER" id="PTHR11117:SF6">
    <property type="entry name" value="SYNTHETASE SUBUNIT ALPHA, PUTATIVE (AFU_ORTHOLOGUE AFUA_1G10830)-RELATED"/>
    <property type="match status" value="1"/>
</dbReference>
<dbReference type="Proteomes" id="UP000327118">
    <property type="component" value="Unassembled WGS sequence"/>
</dbReference>
<dbReference type="InterPro" id="IPR005811">
    <property type="entry name" value="SUCC_ACL_C"/>
</dbReference>
<evidence type="ECO:0000313" key="2">
    <source>
        <dbReference type="EMBL" id="KAE8355575.1"/>
    </source>
</evidence>
<reference evidence="3" key="1">
    <citation type="submission" date="2019-04" db="EMBL/GenBank/DDBJ databases">
        <title>Friends and foes A comparative genomics studyof 23 Aspergillus species from section Flavi.</title>
        <authorList>
            <consortium name="DOE Joint Genome Institute"/>
            <person name="Kjaerbolling I."/>
            <person name="Vesth T."/>
            <person name="Frisvad J.C."/>
            <person name="Nybo J.L."/>
            <person name="Theobald S."/>
            <person name="Kildgaard S."/>
            <person name="Isbrandt T."/>
            <person name="Kuo A."/>
            <person name="Sato A."/>
            <person name="Lyhne E.K."/>
            <person name="Kogle M.E."/>
            <person name="Wiebenga A."/>
            <person name="Kun R.S."/>
            <person name="Lubbers R.J."/>
            <person name="Makela M.R."/>
            <person name="Barry K."/>
            <person name="Chovatia M."/>
            <person name="Clum A."/>
            <person name="Daum C."/>
            <person name="Haridas S."/>
            <person name="He G."/>
            <person name="LaButti K."/>
            <person name="Lipzen A."/>
            <person name="Mondo S."/>
            <person name="Riley R."/>
            <person name="Salamov A."/>
            <person name="Simmons B.A."/>
            <person name="Magnuson J.K."/>
            <person name="Henrissat B."/>
            <person name="Mortensen U.H."/>
            <person name="Larsen T.O."/>
            <person name="Devries R.P."/>
            <person name="Grigoriev I.V."/>
            <person name="Machida M."/>
            <person name="Baker S.E."/>
            <person name="Andersen M.R."/>
        </authorList>
    </citation>
    <scope>NUCLEOTIDE SEQUENCE [LARGE SCALE GENOMIC DNA]</scope>
    <source>
        <strain evidence="3">CBS 553.77</strain>
    </source>
</reference>
<dbReference type="OrthoDB" id="1664372at2759"/>
<gene>
    <name evidence="2" type="ORF">BDV28DRAFT_155305</name>
</gene>
<evidence type="ECO:0000313" key="3">
    <source>
        <dbReference type="Proteomes" id="UP000327118"/>
    </source>
</evidence>
<dbReference type="InterPro" id="IPR016102">
    <property type="entry name" value="Succinyl-CoA_synth-like"/>
</dbReference>
<dbReference type="GO" id="GO:0005739">
    <property type="term" value="C:mitochondrion"/>
    <property type="evidence" value="ECO:0007669"/>
    <property type="project" value="TreeGrafter"/>
</dbReference>
<dbReference type="Gene3D" id="3.40.50.720">
    <property type="entry name" value="NAD(P)-binding Rossmann-like Domain"/>
    <property type="match status" value="1"/>
</dbReference>
<dbReference type="Pfam" id="PF00549">
    <property type="entry name" value="Ligase_CoA"/>
    <property type="match status" value="1"/>
</dbReference>
<accession>A0A5N6ZD87</accession>
<keyword evidence="3" id="KW-1185">Reference proteome</keyword>
<dbReference type="GO" id="GO:0004776">
    <property type="term" value="F:succinate-CoA ligase (GDP-forming) activity"/>
    <property type="evidence" value="ECO:0007669"/>
    <property type="project" value="TreeGrafter"/>
</dbReference>
<dbReference type="GO" id="GO:0004775">
    <property type="term" value="F:succinate-CoA ligase (ADP-forming) activity"/>
    <property type="evidence" value="ECO:0007669"/>
    <property type="project" value="TreeGrafter"/>
</dbReference>
<dbReference type="GO" id="GO:0009361">
    <property type="term" value="C:succinate-CoA ligase complex (ADP-forming)"/>
    <property type="evidence" value="ECO:0007669"/>
    <property type="project" value="TreeGrafter"/>
</dbReference>
<sequence>MKQKNGFSTPLRSYSYSDTPPNLKIGALYLGHCQCEREAKPDVSAIFVPGNQKTKAIEEAIEAEIPLVVAVAEHVPIHDLLRVGIHSMLQTQSKTRLVGANSPGIISAIGKRRIGFQPLPCFSPGTIGIVAKSGTLRYEAVASTMRIFKNDPDTEGIIIVGKTSGMAEIDAAEWIKEYSRRTANPKPIMALVSGLHAPPGRIMGHAGAWTAPGEPDARRKYDTFERAGAIMVGEVRRRNEEVYQRIWKAWSVIK</sequence>
<dbReference type="EMBL" id="ML739050">
    <property type="protein sequence ID" value="KAE8355575.1"/>
    <property type="molecule type" value="Genomic_DNA"/>
</dbReference>
<dbReference type="SUPFAM" id="SSF51735">
    <property type="entry name" value="NAD(P)-binding Rossmann-fold domains"/>
    <property type="match status" value="1"/>
</dbReference>
<protein>
    <submittedName>
        <fullName evidence="2">Succinyl-CoA synthetase-like protein</fullName>
    </submittedName>
</protein>